<evidence type="ECO:0000313" key="3">
    <source>
        <dbReference type="EMBL" id="QAA31240.1"/>
    </source>
</evidence>
<evidence type="ECO:0000256" key="1">
    <source>
        <dbReference type="ARBA" id="ARBA00004328"/>
    </source>
</evidence>
<dbReference type="Gene3D" id="3.30.2320.10">
    <property type="entry name" value="hypothetical protein PF0899 domain"/>
    <property type="match status" value="1"/>
</dbReference>
<dbReference type="AlphaFoldDB" id="A0A3R5U7Y3"/>
<sequence length="370" mass="40842">MKLTEKQLQAIIASTTEAVLQEKGLANAIRKIKFSEKKPDEMTKEEKTLRYFQAKMDNNRAEIMKYCGGVEKDLTGGTAGSGQELLPTEFQADIIDRIVADPRALRNMCTVVPVTFRNGTWPVGATGINLTWESSDTNPLTPTNPTFSSLAYSVSRLDGYTAIARDLLSDTPVNLYGYLVKQYSKAFVKAENLAIMTGSGTNQPTGIVNTPGILTVPSINAGGSNVLSCDDLVGLPYYVDVTYRDGAAYYMNTGAVRQAKLMKDTQGRYLWVDGDITKGRPATFNGFPVYEFTSIFPENLTVNAKTTCSELLFGNLEYYYLFDKGEMGSEINTQSDQAFKNHEALVKMWERLDGKLSIPKSFALLTGFLK</sequence>
<feature type="domain" description="Phage capsid-like C-terminal" evidence="2">
    <location>
        <begin position="84"/>
        <end position="366"/>
    </location>
</feature>
<dbReference type="NCBIfam" id="TIGR01554">
    <property type="entry name" value="major_cap_HK97"/>
    <property type="match status" value="1"/>
</dbReference>
<evidence type="ECO:0000313" key="4">
    <source>
        <dbReference type="Proteomes" id="UP000286268"/>
    </source>
</evidence>
<dbReference type="EMBL" id="CP025746">
    <property type="protein sequence ID" value="QAA31240.1"/>
    <property type="molecule type" value="Genomic_DNA"/>
</dbReference>
<comment type="subcellular location">
    <subcellularLocation>
        <location evidence="1">Virion</location>
    </subcellularLocation>
</comment>
<name>A0A3R5U7Y3_9CLOT</name>
<evidence type="ECO:0000259" key="2">
    <source>
        <dbReference type="Pfam" id="PF05065"/>
    </source>
</evidence>
<dbReference type="Gene3D" id="3.30.2400.10">
    <property type="entry name" value="Major capsid protein gp5"/>
    <property type="match status" value="1"/>
</dbReference>
<accession>A0A3R5U7Y3</accession>
<dbReference type="InterPro" id="IPR054612">
    <property type="entry name" value="Phage_capsid-like_C"/>
</dbReference>
<dbReference type="Proteomes" id="UP000286268">
    <property type="component" value="Chromosome"/>
</dbReference>
<dbReference type="SUPFAM" id="SSF56563">
    <property type="entry name" value="Major capsid protein gp5"/>
    <property type="match status" value="1"/>
</dbReference>
<organism evidence="3 4">
    <name type="scientific">Clostridium manihotivorum</name>
    <dbReference type="NCBI Taxonomy" id="2320868"/>
    <lineage>
        <taxon>Bacteria</taxon>
        <taxon>Bacillati</taxon>
        <taxon>Bacillota</taxon>
        <taxon>Clostridia</taxon>
        <taxon>Eubacteriales</taxon>
        <taxon>Clostridiaceae</taxon>
        <taxon>Clostridium</taxon>
    </lineage>
</organism>
<dbReference type="Pfam" id="PF05065">
    <property type="entry name" value="Phage_capsid"/>
    <property type="match status" value="1"/>
</dbReference>
<dbReference type="InterPro" id="IPR024455">
    <property type="entry name" value="Phage_capsid"/>
</dbReference>
<keyword evidence="4" id="KW-1185">Reference proteome</keyword>
<proteinExistence type="predicted"/>
<dbReference type="RefSeq" id="WP_128212022.1">
    <property type="nucleotide sequence ID" value="NZ_CP025746.1"/>
</dbReference>
<gene>
    <name evidence="3" type="ORF">C1I91_06040</name>
</gene>
<protein>
    <submittedName>
        <fullName evidence="3">Phage major capsid protein</fullName>
    </submittedName>
</protein>
<reference evidence="3 4" key="1">
    <citation type="submission" date="2018-01" db="EMBL/GenBank/DDBJ databases">
        <title>Genome Sequencing and Assembly of Anaerobacter polyendosporus strain CT4.</title>
        <authorList>
            <person name="Tachaapaikoon C."/>
            <person name="Sutheeworapong S."/>
            <person name="Jenjaroenpun P."/>
            <person name="Wongsurawat T."/>
            <person name="Nookeaw I."/>
            <person name="Cheawchanlertfa P."/>
            <person name="Kosugi A."/>
            <person name="Cheevadhanarak S."/>
            <person name="Ratanakhanokchai K."/>
        </authorList>
    </citation>
    <scope>NUCLEOTIDE SEQUENCE [LARGE SCALE GENOMIC DNA]</scope>
    <source>
        <strain evidence="3 4">CT4</strain>
    </source>
</reference>
<dbReference type="KEGG" id="cmah:C1I91_06040"/>
<dbReference type="OrthoDB" id="9806592at2"/>